<reference evidence="2 3" key="1">
    <citation type="submission" date="2016-10" db="EMBL/GenBank/DDBJ databases">
        <authorList>
            <person name="de Groot N.N."/>
        </authorList>
    </citation>
    <scope>NUCLEOTIDE SEQUENCE [LARGE SCALE GENOMIC DNA]</scope>
    <source>
        <strain evidence="2 3">CPCC 201354</strain>
    </source>
</reference>
<keyword evidence="1" id="KW-0472">Membrane</keyword>
<evidence type="ECO:0008006" key="4">
    <source>
        <dbReference type="Google" id="ProtNLM"/>
    </source>
</evidence>
<keyword evidence="1" id="KW-1133">Transmembrane helix</keyword>
<proteinExistence type="predicted"/>
<keyword evidence="1" id="KW-0812">Transmembrane</keyword>
<feature type="transmembrane region" description="Helical" evidence="1">
    <location>
        <begin position="32"/>
        <end position="54"/>
    </location>
</feature>
<feature type="transmembrane region" description="Helical" evidence="1">
    <location>
        <begin position="105"/>
        <end position="125"/>
    </location>
</feature>
<protein>
    <recommendedName>
        <fullName evidence="4">Fluoroquinolone transport system permease protein</fullName>
    </recommendedName>
</protein>
<gene>
    <name evidence="2" type="ORF">SAMN05421505_103323</name>
</gene>
<dbReference type="Proteomes" id="UP000198923">
    <property type="component" value="Unassembled WGS sequence"/>
</dbReference>
<dbReference type="EMBL" id="FNCN01000003">
    <property type="protein sequence ID" value="SDG35983.1"/>
    <property type="molecule type" value="Genomic_DNA"/>
</dbReference>
<name>A0A1G7TKX6_9ACTN</name>
<accession>A0A1G7TKX6</accession>
<keyword evidence="3" id="KW-1185">Reference proteome</keyword>
<organism evidence="2 3">
    <name type="scientific">Sinosporangium album</name>
    <dbReference type="NCBI Taxonomy" id="504805"/>
    <lineage>
        <taxon>Bacteria</taxon>
        <taxon>Bacillati</taxon>
        <taxon>Actinomycetota</taxon>
        <taxon>Actinomycetes</taxon>
        <taxon>Streptosporangiales</taxon>
        <taxon>Streptosporangiaceae</taxon>
        <taxon>Sinosporangium</taxon>
    </lineage>
</organism>
<evidence type="ECO:0000313" key="3">
    <source>
        <dbReference type="Proteomes" id="UP000198923"/>
    </source>
</evidence>
<dbReference type="AlphaFoldDB" id="A0A1G7TKX6"/>
<evidence type="ECO:0000256" key="1">
    <source>
        <dbReference type="SAM" id="Phobius"/>
    </source>
</evidence>
<sequence>MNHGNAMEDLPGHAEEKWVWNEASFIVRARKLTATALALVVLSLATAVWGRASVHLPVMNPGMAETLPLAILLPVPYACVISLVLRSGMADFDRIAARSMAQIDLICMATATLSALLLISVGLFAGQSAELAPLVLRNTLWWTGIACLSAWIFGRSLGWVLPIVLLVPLYESAQSGSAEPPAWSIPRYAADSLWSWTVTAAALGGGVALILFGDRLRHRLVIRVRRVLRTGKSAERR</sequence>
<feature type="transmembrane region" description="Helical" evidence="1">
    <location>
        <begin position="66"/>
        <end position="85"/>
    </location>
</feature>
<feature type="transmembrane region" description="Helical" evidence="1">
    <location>
        <begin position="193"/>
        <end position="213"/>
    </location>
</feature>
<evidence type="ECO:0000313" key="2">
    <source>
        <dbReference type="EMBL" id="SDG35983.1"/>
    </source>
</evidence>